<evidence type="ECO:0008006" key="4">
    <source>
        <dbReference type="Google" id="ProtNLM"/>
    </source>
</evidence>
<accession>A0A0R3BNK2</accession>
<proteinExistence type="predicted"/>
<evidence type="ECO:0000256" key="1">
    <source>
        <dbReference type="SAM" id="MobiDB-lite"/>
    </source>
</evidence>
<dbReference type="Proteomes" id="UP000051380">
    <property type="component" value="Unassembled WGS sequence"/>
</dbReference>
<organism evidence="2 3">
    <name type="scientific">Bradyrhizobium yuanmingense</name>
    <dbReference type="NCBI Taxonomy" id="108015"/>
    <lineage>
        <taxon>Bacteria</taxon>
        <taxon>Pseudomonadati</taxon>
        <taxon>Pseudomonadota</taxon>
        <taxon>Alphaproteobacteria</taxon>
        <taxon>Hyphomicrobiales</taxon>
        <taxon>Nitrobacteraceae</taxon>
        <taxon>Bradyrhizobium</taxon>
    </lineage>
</organism>
<dbReference type="OrthoDB" id="266592at2"/>
<comment type="caution">
    <text evidence="2">The sequence shown here is derived from an EMBL/GenBank/DDBJ whole genome shotgun (WGS) entry which is preliminary data.</text>
</comment>
<dbReference type="AlphaFoldDB" id="A0A0R3BNK2"/>
<reference evidence="2 3" key="1">
    <citation type="submission" date="2015-09" db="EMBL/GenBank/DDBJ databases">
        <title>Draft Genome Sequence of the Strain BR 3267 (Bradyrhizobium yuanmingense) recommended as inoculant for cowpea in Brazil.</title>
        <authorList>
            <person name="Simoes-Araujo J.L."/>
            <person name="Zilli J.E."/>
        </authorList>
    </citation>
    <scope>NUCLEOTIDE SEQUENCE [LARGE SCALE GENOMIC DNA]</scope>
    <source>
        <strain evidence="2 3">BR3267</strain>
    </source>
</reference>
<sequence length="433" mass="46322">MVALTSGAGAARAETPSKPLSANDVSILFPPPKAPADLVNLIAVSDLTGPTEAPQRLFSGEDFARFIANAENPERDGVPDSGARRIQLPDVVKKIDAWFVAGIRIDPGAPGLSADVIAQFGRQPQIRLIIQPVTNGPQGLKVHDTAGHLIFSFNLEPDPPLDGCAPFPRFKPDDVAFRAIVRDVASLRDQLAAGKFGNVKVSTAGDMNVHPGLVGASAKPFRDAVKALLEKHLSPKRLNTMAVMGISPPEPWVFVSMLRVPQAGLIPVPGPTLDGVHAAQMFSILGETHVVPRPATNNQNPTTCRHAALQNPPLALANRKGVSTADFIDANVPNSQVLEIVNVIADTKKSHFFNTDCVSCHTETAQPLARKLQGFAVRGVNRAVLPKEDWNVRNFGWFPSFLHGGPAAATITRRAATETTEVVTFINSQLLNK</sequence>
<gene>
    <name evidence="2" type="ORF">AOQ72_02870</name>
</gene>
<evidence type="ECO:0000313" key="3">
    <source>
        <dbReference type="Proteomes" id="UP000051380"/>
    </source>
</evidence>
<dbReference type="EMBL" id="LJYF01000048">
    <property type="protein sequence ID" value="KRP86960.1"/>
    <property type="molecule type" value="Genomic_DNA"/>
</dbReference>
<name>A0A0R3BNK2_9BRAD</name>
<evidence type="ECO:0000313" key="2">
    <source>
        <dbReference type="EMBL" id="KRP86960.1"/>
    </source>
</evidence>
<protein>
    <recommendedName>
        <fullName evidence="4">Cytochrome c domain-containing protein</fullName>
    </recommendedName>
</protein>
<feature type="region of interest" description="Disordered" evidence="1">
    <location>
        <begin position="1"/>
        <end position="23"/>
    </location>
</feature>